<dbReference type="PROSITE" id="PS00523">
    <property type="entry name" value="SULFATASE_1"/>
    <property type="match status" value="1"/>
</dbReference>
<dbReference type="AlphaFoldDB" id="A0AAF0CQ17"/>
<evidence type="ECO:0000256" key="1">
    <source>
        <dbReference type="ARBA" id="ARBA00008779"/>
    </source>
</evidence>
<dbReference type="PANTHER" id="PTHR42693:SF53">
    <property type="entry name" value="ENDO-4-O-SULFATASE"/>
    <property type="match status" value="1"/>
</dbReference>
<dbReference type="GO" id="GO:0004065">
    <property type="term" value="F:arylsulfatase activity"/>
    <property type="evidence" value="ECO:0007669"/>
    <property type="project" value="TreeGrafter"/>
</dbReference>
<dbReference type="EMBL" id="CP119075">
    <property type="protein sequence ID" value="WED65960.1"/>
    <property type="molecule type" value="Genomic_DNA"/>
</dbReference>
<evidence type="ECO:0000256" key="3">
    <source>
        <dbReference type="ARBA" id="ARBA00022801"/>
    </source>
</evidence>
<dbReference type="InterPro" id="IPR017850">
    <property type="entry name" value="Alkaline_phosphatase_core_sf"/>
</dbReference>
<evidence type="ECO:0000256" key="2">
    <source>
        <dbReference type="ARBA" id="ARBA00022723"/>
    </source>
</evidence>
<evidence type="ECO:0000313" key="6">
    <source>
        <dbReference type="EMBL" id="WED65960.1"/>
    </source>
</evidence>
<keyword evidence="2" id="KW-0479">Metal-binding</keyword>
<organism evidence="6 7">
    <name type="scientific">Synoicihabitans lomoniglobus</name>
    <dbReference type="NCBI Taxonomy" id="2909285"/>
    <lineage>
        <taxon>Bacteria</taxon>
        <taxon>Pseudomonadati</taxon>
        <taxon>Verrucomicrobiota</taxon>
        <taxon>Opitutia</taxon>
        <taxon>Opitutales</taxon>
        <taxon>Opitutaceae</taxon>
        <taxon>Synoicihabitans</taxon>
    </lineage>
</organism>
<dbReference type="Gene3D" id="2.60.120.200">
    <property type="match status" value="1"/>
</dbReference>
<reference evidence="6" key="1">
    <citation type="submission" date="2023-03" db="EMBL/GenBank/DDBJ databases">
        <title>Lomoglobus Profundus gen. nov., sp. nov., a novel member of the phylum Verrucomicrobia, isolated from deep-marine sediment of South China Sea.</title>
        <authorList>
            <person name="Ahmad T."/>
            <person name="Ishaq S.E."/>
            <person name="Wang F."/>
        </authorList>
    </citation>
    <scope>NUCLEOTIDE SEQUENCE</scope>
    <source>
        <strain evidence="6">LMO-M01</strain>
    </source>
</reference>
<dbReference type="RefSeq" id="WP_330927824.1">
    <property type="nucleotide sequence ID" value="NZ_CP119075.1"/>
</dbReference>
<evidence type="ECO:0000313" key="7">
    <source>
        <dbReference type="Proteomes" id="UP001218638"/>
    </source>
</evidence>
<evidence type="ECO:0000256" key="4">
    <source>
        <dbReference type="ARBA" id="ARBA00022837"/>
    </source>
</evidence>
<dbReference type="InterPro" id="IPR050738">
    <property type="entry name" value="Sulfatase"/>
</dbReference>
<keyword evidence="3 6" id="KW-0378">Hydrolase</keyword>
<dbReference type="PANTHER" id="PTHR42693">
    <property type="entry name" value="ARYLSULFATASE FAMILY MEMBER"/>
    <property type="match status" value="1"/>
</dbReference>
<gene>
    <name evidence="6" type="ORF">PXH66_03740</name>
</gene>
<dbReference type="Pfam" id="PF00884">
    <property type="entry name" value="Sulfatase"/>
    <property type="match status" value="1"/>
</dbReference>
<keyword evidence="4" id="KW-0106">Calcium</keyword>
<evidence type="ECO:0000259" key="5">
    <source>
        <dbReference type="Pfam" id="PF00884"/>
    </source>
</evidence>
<dbReference type="InterPro" id="IPR024607">
    <property type="entry name" value="Sulfatase_CS"/>
</dbReference>
<dbReference type="Gene3D" id="3.40.720.10">
    <property type="entry name" value="Alkaline Phosphatase, subunit A"/>
    <property type="match status" value="1"/>
</dbReference>
<accession>A0AAF0CQ17</accession>
<proteinExistence type="inferred from homology"/>
<keyword evidence="7" id="KW-1185">Reference proteome</keyword>
<dbReference type="Gene3D" id="3.30.1120.10">
    <property type="match status" value="1"/>
</dbReference>
<dbReference type="Proteomes" id="UP001218638">
    <property type="component" value="Chromosome"/>
</dbReference>
<dbReference type="InterPro" id="IPR013320">
    <property type="entry name" value="ConA-like_dom_sf"/>
</dbReference>
<dbReference type="Pfam" id="PF13385">
    <property type="entry name" value="Laminin_G_3"/>
    <property type="match status" value="1"/>
</dbReference>
<dbReference type="InterPro" id="IPR000917">
    <property type="entry name" value="Sulfatase_N"/>
</dbReference>
<dbReference type="GO" id="GO:0046872">
    <property type="term" value="F:metal ion binding"/>
    <property type="evidence" value="ECO:0007669"/>
    <property type="project" value="UniProtKB-KW"/>
</dbReference>
<sequence>MRLAPIFATTRCKRFRSGARAFVFLVSLGSLPGGPGPTTLAAQEMAPAVGFTPSELFGYWKLDGDFSDALKSHDGTYVEESGGPAEFVTGADGRALDLTDGAGFVELGLEVGPGPKSISFFARTPDFEPELVWVGNRSPGVRGDYDHRFYLGSFTEQLFWGGGRNHRRGGVWPDLSPDRFHHYALVQRSGTEAGGSLEIYQNGALLQTVNYDGSTGSHAERLMRIGRGGGQLTHPCVSVVDDVAIFKRALSAAEVRAIATTGSVGALLASTPPVRPNVVVLLSDDLGYRDLGCYDGPVRTPVLDQLAADGMRFTDFYAGAAVCSPSRATLLTGRHHIRAGIYSWVHDQSQESHLLNREITLAEILRDAGYATAHVGKWHLGWSTPERAKPTPADHGFDHWFATANNAKPSHRDPVNFVRNSRPVGRLTGYAAQLVVDEAIAWLRQPRPAGQPFFLNVWFQEPHHPLAAPPELTAHYGEPTEEGAVYSATVENTDRAIGRLIQTLRSIAPAEETLIIYASDNGSYRRDRVGELRGVKGTNWEGGLRVPGIVSWPGTVPAGRVESTPAGVVDVLPTVCGLLGLPSPTGVHLDGADISPVLRGSAETFVRPQPMVWHLHKSRPIVALRDGRWSFVADPDREISRRNLFEEAWIPDIKASGYANFQLFDLEADPGQSEDVAARHPAVVARLRAALLRINDSIMREGPDYGASPNS</sequence>
<comment type="similarity">
    <text evidence="1">Belongs to the sulfatase family.</text>
</comment>
<name>A0AAF0CQ17_9BACT</name>
<dbReference type="KEGG" id="slom:PXH66_03740"/>
<feature type="domain" description="Sulfatase N-terminal" evidence="5">
    <location>
        <begin position="276"/>
        <end position="580"/>
    </location>
</feature>
<protein>
    <submittedName>
        <fullName evidence="6">Sulfatase-like hydrolase/transferase</fullName>
    </submittedName>
</protein>
<dbReference type="SUPFAM" id="SSF53649">
    <property type="entry name" value="Alkaline phosphatase-like"/>
    <property type="match status" value="1"/>
</dbReference>
<dbReference type="PROSITE" id="PS00149">
    <property type="entry name" value="SULFATASE_2"/>
    <property type="match status" value="1"/>
</dbReference>
<dbReference type="SUPFAM" id="SSF49899">
    <property type="entry name" value="Concanavalin A-like lectins/glucanases"/>
    <property type="match status" value="1"/>
</dbReference>